<reference evidence="2" key="1">
    <citation type="submission" date="2011-01" db="EMBL/GenBank/DDBJ databases">
        <authorList>
            <person name="Muzny D."/>
            <person name="Qin X."/>
            <person name="Buhay C."/>
            <person name="Dugan-Rocha S."/>
            <person name="Ding Y."/>
            <person name="Chen G."/>
            <person name="Hawes A."/>
            <person name="Holder M."/>
            <person name="Jhangiani S."/>
            <person name="Johnson A."/>
            <person name="Khan Z."/>
            <person name="Li Z."/>
            <person name="Liu W."/>
            <person name="Liu X."/>
            <person name="Perez L."/>
            <person name="Shen H."/>
            <person name="Wang Q."/>
            <person name="Watt J."/>
            <person name="Xi L."/>
            <person name="Xin Y."/>
            <person name="Zhou J."/>
            <person name="Deng J."/>
            <person name="Jiang H."/>
            <person name="Liu Y."/>
            <person name="Qu J."/>
            <person name="Song X.-Z."/>
            <person name="Zhang L."/>
            <person name="Villasana D."/>
            <person name="Johnson A."/>
            <person name="Liu J."/>
            <person name="Liyanage D."/>
            <person name="Lorensuhewa L."/>
            <person name="Robinson T."/>
            <person name="Song A."/>
            <person name="Song B.-B."/>
            <person name="Dinh H."/>
            <person name="Thornton R."/>
            <person name="Coyle M."/>
            <person name="Francisco L."/>
            <person name="Jackson L."/>
            <person name="Javaid M."/>
            <person name="Korchina V."/>
            <person name="Kovar C."/>
            <person name="Mata R."/>
            <person name="Mathew T."/>
            <person name="Ngo R."/>
            <person name="Nguyen L."/>
            <person name="Nguyen N."/>
            <person name="Okwuonu G."/>
            <person name="Ongeri F."/>
            <person name="Pham C."/>
            <person name="Simmons D."/>
            <person name="Wilczek-Boney K."/>
            <person name="Hale W."/>
            <person name="Jakkamsetti A."/>
            <person name="Pham P."/>
            <person name="Ruth R."/>
            <person name="San Lucas F."/>
            <person name="Warren J."/>
            <person name="Zhang J."/>
            <person name="Zhao Z."/>
            <person name="Zhou C."/>
            <person name="Zhu D."/>
            <person name="Lee S."/>
            <person name="Bess C."/>
            <person name="Blankenburg K."/>
            <person name="Forbes L."/>
            <person name="Fu Q."/>
            <person name="Gubbala S."/>
            <person name="Hirani K."/>
            <person name="Jayaseelan J.C."/>
            <person name="Lara F."/>
            <person name="Munidasa M."/>
            <person name="Palculict T."/>
            <person name="Patil S."/>
            <person name="Pu L.-L."/>
            <person name="Saada N."/>
            <person name="Tang L."/>
            <person name="Weissenberger G."/>
            <person name="Zhu Y."/>
            <person name="Hemphill L."/>
            <person name="Shang Y."/>
            <person name="Youmans B."/>
            <person name="Ayvaz T."/>
            <person name="Ross M."/>
            <person name="Santibanez J."/>
            <person name="Aqrawi P."/>
            <person name="Gross S."/>
            <person name="Joshi V."/>
            <person name="Fowler G."/>
            <person name="Nazareth L."/>
            <person name="Reid J."/>
            <person name="Worley K."/>
            <person name="Petrosino J."/>
            <person name="Highlander S."/>
            <person name="Gibbs R."/>
        </authorList>
    </citation>
    <scope>NUCLEOTIDE SEQUENCE [LARGE SCALE GENOMIC DNA]</scope>
    <source>
        <strain evidence="2">ATCC 33269</strain>
    </source>
</reference>
<dbReference type="InterPro" id="IPR036781">
    <property type="entry name" value="Smr_assoc-like_sf"/>
</dbReference>
<proteinExistence type="predicted"/>
<keyword evidence="3" id="KW-1185">Reference proteome</keyword>
<dbReference type="Proteomes" id="UP000005580">
    <property type="component" value="Unassembled WGS sequence"/>
</dbReference>
<organism evidence="2 3">
    <name type="scientific">Hoylesella oralis ATCC 33269</name>
    <dbReference type="NCBI Taxonomy" id="873533"/>
    <lineage>
        <taxon>Bacteria</taxon>
        <taxon>Pseudomonadati</taxon>
        <taxon>Bacteroidota</taxon>
        <taxon>Bacteroidia</taxon>
        <taxon>Bacteroidales</taxon>
        <taxon>Prevotellaceae</taxon>
        <taxon>Hoylesella</taxon>
    </lineage>
</organism>
<name>E7RS22_9BACT</name>
<feature type="domain" description="Smr" evidence="1">
    <location>
        <begin position="355"/>
        <end position="406"/>
    </location>
</feature>
<protein>
    <recommendedName>
        <fullName evidence="1">Smr domain-containing protein</fullName>
    </recommendedName>
</protein>
<dbReference type="InterPro" id="IPR002625">
    <property type="entry name" value="Smr_dom"/>
</dbReference>
<dbReference type="InterPro" id="IPR018598">
    <property type="entry name" value="DUF2027"/>
</dbReference>
<dbReference type="SUPFAM" id="SSF158949">
    <property type="entry name" value="Smr-associated domain-like"/>
    <property type="match status" value="1"/>
</dbReference>
<dbReference type="HOGENOM" id="CLU_049728_0_0_10"/>
<dbReference type="Pfam" id="PF09640">
    <property type="entry name" value="DUF2027"/>
    <property type="match status" value="1"/>
</dbReference>
<comment type="caution">
    <text evidence="2">The sequence shown here is derived from an EMBL/GenBank/DDBJ whole genome shotgun (WGS) entry which is preliminary data.</text>
</comment>
<dbReference type="InterPro" id="IPR036063">
    <property type="entry name" value="Smr_dom_sf"/>
</dbReference>
<evidence type="ECO:0000313" key="3">
    <source>
        <dbReference type="Proteomes" id="UP000005580"/>
    </source>
</evidence>
<evidence type="ECO:0000313" key="2">
    <source>
        <dbReference type="EMBL" id="EFZ36023.1"/>
    </source>
</evidence>
<dbReference type="eggNOG" id="COG1193">
    <property type="taxonomic scope" value="Bacteria"/>
</dbReference>
<dbReference type="Pfam" id="PF01713">
    <property type="entry name" value="Smr"/>
    <property type="match status" value="1"/>
</dbReference>
<accession>E7RS22</accession>
<dbReference type="Gene3D" id="2.60.40.1600">
    <property type="entry name" value="Smr-associated-like"/>
    <property type="match status" value="1"/>
</dbReference>
<dbReference type="EMBL" id="AEPE02000006">
    <property type="protein sequence ID" value="EFZ36023.1"/>
    <property type="molecule type" value="Genomic_DNA"/>
</dbReference>
<dbReference type="AlphaFoldDB" id="E7RS22"/>
<gene>
    <name evidence="2" type="ORF">HMPREF0663_12090</name>
</gene>
<dbReference type="PROSITE" id="PS50828">
    <property type="entry name" value="SMR"/>
    <property type="match status" value="1"/>
</dbReference>
<sequence>MKIGDKVRFLSETGGGKIAGFQGKNIVLVEDEDGFQIPTSIRDVVVIENEDYSIAKVIDKTVSALSAKQMGGAAVDGQSVKAKIKEGMDEAIDMNVESYDPADREISFQKPLEERKGGNLLSAYLAFVPVDIKEITNTRFECYFVNDSNYYMQYAYMTAEGQNWSLKSQGEIEPNTKEFIEEFGREDLNSLEHVSVQLVAYKRDKSFILKPSVDVQFRIDNVKFYKLHTFQENDFFEQPALLYTIIENDKPARPLVADAKSLKEQMYAKSSDNQLASTVSSNASTGHNNSYVRRYDDRKKQANPFRIKHRGDEDTVVIDLHAEALLETTAGMNNADILNYQLKKFRDTLADYSSKKGQKIVFIHGKGEGVLRSAIIHELNYRYKRYLYQDASFQEYGYGATQVTIR</sequence>
<dbReference type="Gene3D" id="3.30.1370.110">
    <property type="match status" value="1"/>
</dbReference>
<dbReference type="STRING" id="28134.SAMN05444288_1077"/>
<evidence type="ECO:0000259" key="1">
    <source>
        <dbReference type="PROSITE" id="PS50828"/>
    </source>
</evidence>
<dbReference type="RefSeq" id="WP_004370296.1">
    <property type="nucleotide sequence ID" value="NZ_GL833119.1"/>
</dbReference>